<sequence length="184" mass="18903">MADQAIATRKVPLAGLRGGSHAAVLTPAAPAARIALRAGKDAVPALSAALGVTLPTRPKTSASTAKRHALWLGPDEWLVIDEDGAELMGAAASSGALHSAVDVSHRNMAIIVSGPGAEVAINSGCPQDLSLGLFPVGACSRTIFGKAEIVLLRTAEDTFRLECWRSFAPFVFGLLSEGAEDAAH</sequence>
<dbReference type="EMBL" id="CP013107">
    <property type="protein sequence ID" value="APG92538.1"/>
    <property type="molecule type" value="Genomic_DNA"/>
</dbReference>
<dbReference type="STRING" id="194963.SAMCFNEI73_Ch3276"/>
<dbReference type="Proteomes" id="UP000295043">
    <property type="component" value="Unassembled WGS sequence"/>
</dbReference>
<proteinExistence type="predicted"/>
<dbReference type="KEGG" id="same:SAMCFNEI73_Ch3276"/>
<name>A0A1L3LR09_9HYPH</name>
<dbReference type="GO" id="GO:0008115">
    <property type="term" value="F:sarcosine oxidase activity"/>
    <property type="evidence" value="ECO:0007669"/>
    <property type="project" value="UniProtKB-EC"/>
</dbReference>
<accession>A0A1L3LR09</accession>
<dbReference type="Gene3D" id="3.30.70.1520">
    <property type="entry name" value="Heterotetrameric sarcosine oxidase"/>
    <property type="match status" value="1"/>
</dbReference>
<organism evidence="1 3">
    <name type="scientific">Sinorhizobium americanum</name>
    <dbReference type="NCBI Taxonomy" id="194963"/>
    <lineage>
        <taxon>Bacteria</taxon>
        <taxon>Pseudomonadati</taxon>
        <taxon>Pseudomonadota</taxon>
        <taxon>Alphaproteobacteria</taxon>
        <taxon>Hyphomicrobiales</taxon>
        <taxon>Rhizobiaceae</taxon>
        <taxon>Sinorhizobium/Ensifer group</taxon>
        <taxon>Sinorhizobium</taxon>
    </lineage>
</organism>
<dbReference type="SUPFAM" id="SSF103025">
    <property type="entry name" value="Folate-binding domain"/>
    <property type="match status" value="1"/>
</dbReference>
<keyword evidence="1" id="KW-0560">Oxidoreductase</keyword>
<dbReference type="EC" id="1.5.3.1" evidence="1"/>
<evidence type="ECO:0000313" key="3">
    <source>
        <dbReference type="Proteomes" id="UP000182306"/>
    </source>
</evidence>
<dbReference type="InterPro" id="IPR007375">
    <property type="entry name" value="SoxG"/>
</dbReference>
<evidence type="ECO:0000313" key="2">
    <source>
        <dbReference type="EMBL" id="TCN24239.1"/>
    </source>
</evidence>
<protein>
    <submittedName>
        <fullName evidence="1">Sarcosine oxidase subunit gamma</fullName>
        <ecNumber evidence="1">1.5.3.1</ecNumber>
    </submittedName>
</protein>
<dbReference type="GO" id="GO:1901053">
    <property type="term" value="P:sarcosine catabolic process"/>
    <property type="evidence" value="ECO:0007669"/>
    <property type="project" value="InterPro"/>
</dbReference>
<dbReference type="NCBIfam" id="TIGR01375">
    <property type="entry name" value="soxG"/>
    <property type="match status" value="1"/>
</dbReference>
<dbReference type="Gene3D" id="3.30.1360.120">
    <property type="entry name" value="Probable tRNA modification gtpase trme, domain 1"/>
    <property type="match status" value="1"/>
</dbReference>
<dbReference type="InterPro" id="IPR006280">
    <property type="entry name" value="SoxG_het"/>
</dbReference>
<dbReference type="OrthoDB" id="9814782at2"/>
<reference evidence="2 4" key="2">
    <citation type="submission" date="2019-03" db="EMBL/GenBank/DDBJ databases">
        <title>Genomic Encyclopedia of Type Strains, Phase IV (KMG-V): Genome sequencing to study the core and pangenomes of soil and plant-associated prokaryotes.</title>
        <authorList>
            <person name="Whitman W."/>
        </authorList>
    </citation>
    <scope>NUCLEOTIDE SEQUENCE [LARGE SCALE GENOMIC DNA]</scope>
    <source>
        <strain evidence="2 4">23C40</strain>
    </source>
</reference>
<dbReference type="RefSeq" id="WP_064255230.1">
    <property type="nucleotide sequence ID" value="NZ_CP013107.1"/>
</dbReference>
<evidence type="ECO:0000313" key="1">
    <source>
        <dbReference type="EMBL" id="APG92538.1"/>
    </source>
</evidence>
<keyword evidence="3" id="KW-1185">Reference proteome</keyword>
<dbReference type="Proteomes" id="UP000182306">
    <property type="component" value="Chromosome"/>
</dbReference>
<dbReference type="InterPro" id="IPR027266">
    <property type="entry name" value="TrmE/GcvT-like"/>
</dbReference>
<evidence type="ECO:0000313" key="4">
    <source>
        <dbReference type="Proteomes" id="UP000295043"/>
    </source>
</evidence>
<dbReference type="EMBL" id="SLVU01000021">
    <property type="protein sequence ID" value="TCN24239.1"/>
    <property type="molecule type" value="Genomic_DNA"/>
</dbReference>
<reference evidence="1 3" key="1">
    <citation type="submission" date="2015-10" db="EMBL/GenBank/DDBJ databases">
        <title>Genomic differences between typical nodule nitrogen-fixing rhizobial strains and those coming from bean seeds.</title>
        <authorList>
            <person name="Peralta H."/>
            <person name="Aguilar-Vera A."/>
            <person name="Diaz R."/>
            <person name="Mora Y."/>
            <person name="Martinez-Batallar G."/>
            <person name="Salazar E."/>
            <person name="Vargas-Lagunas C."/>
            <person name="Encarnacion S."/>
            <person name="Girard L."/>
            <person name="Mora J."/>
        </authorList>
    </citation>
    <scope>NUCLEOTIDE SEQUENCE [LARGE SCALE GENOMIC DNA]</scope>
    <source>
        <strain evidence="1 3">CFNEI 73</strain>
    </source>
</reference>
<gene>
    <name evidence="1" type="primary">soxG</name>
    <name evidence="2" type="ORF">EV184_12110</name>
    <name evidence="1" type="ORF">SAMCFNEI73_Ch3276</name>
</gene>
<dbReference type="Pfam" id="PF04268">
    <property type="entry name" value="SoxG"/>
    <property type="match status" value="1"/>
</dbReference>
<dbReference type="AlphaFoldDB" id="A0A1L3LR09"/>